<evidence type="ECO:0000313" key="5">
    <source>
        <dbReference type="EMBL" id="KHJ67638.1"/>
    </source>
</evidence>
<dbReference type="AlphaFoldDB" id="A0A0B1R3Q4"/>
<keyword evidence="3" id="KW-0804">Transcription</keyword>
<keyword evidence="1" id="KW-0805">Transcription regulation</keyword>
<evidence type="ECO:0000256" key="2">
    <source>
        <dbReference type="ARBA" id="ARBA00023125"/>
    </source>
</evidence>
<dbReference type="CDD" id="cd06529">
    <property type="entry name" value="S24_LexA-like"/>
    <property type="match status" value="1"/>
</dbReference>
<gene>
    <name evidence="5" type="ORF">QU24_13080</name>
</gene>
<feature type="domain" description="HTH cro/C1-type" evidence="4">
    <location>
        <begin position="10"/>
        <end position="64"/>
    </location>
</feature>
<name>A0A0B1R3Q4_9GAMM</name>
<dbReference type="InterPro" id="IPR039418">
    <property type="entry name" value="LexA-like"/>
</dbReference>
<dbReference type="InterPro" id="IPR015927">
    <property type="entry name" value="Peptidase_S24_S26A/B/C"/>
</dbReference>
<dbReference type="SUPFAM" id="SSF51306">
    <property type="entry name" value="LexA/Signal peptidase"/>
    <property type="match status" value="1"/>
</dbReference>
<comment type="caution">
    <text evidence="5">The sequence shown here is derived from an EMBL/GenBank/DDBJ whole genome shotgun (WGS) entry which is preliminary data.</text>
</comment>
<dbReference type="InterPro" id="IPR010982">
    <property type="entry name" value="Lambda_DNA-bd_dom_sf"/>
</dbReference>
<dbReference type="GO" id="GO:0003677">
    <property type="term" value="F:DNA binding"/>
    <property type="evidence" value="ECO:0007669"/>
    <property type="project" value="UniProtKB-KW"/>
</dbReference>
<accession>A0A0B1R3Q4</accession>
<dbReference type="PROSITE" id="PS50943">
    <property type="entry name" value="HTH_CROC1"/>
    <property type="match status" value="1"/>
</dbReference>
<evidence type="ECO:0000259" key="4">
    <source>
        <dbReference type="PROSITE" id="PS50943"/>
    </source>
</evidence>
<dbReference type="PANTHER" id="PTHR40661:SF3">
    <property type="entry name" value="FELS-1 PROPHAGE TRANSCRIPTIONAL REGULATOR"/>
    <property type="match status" value="1"/>
</dbReference>
<dbReference type="InterPro" id="IPR001387">
    <property type="entry name" value="Cro/C1-type_HTH"/>
</dbReference>
<dbReference type="CDD" id="cd00093">
    <property type="entry name" value="HTH_XRE"/>
    <property type="match status" value="1"/>
</dbReference>
<dbReference type="SUPFAM" id="SSF47413">
    <property type="entry name" value="lambda repressor-like DNA-binding domains"/>
    <property type="match status" value="1"/>
</dbReference>
<dbReference type="Proteomes" id="UP000030853">
    <property type="component" value="Unassembled WGS sequence"/>
</dbReference>
<dbReference type="EMBL" id="JTJJ01000044">
    <property type="protein sequence ID" value="KHJ67638.1"/>
    <property type="molecule type" value="Genomic_DNA"/>
</dbReference>
<dbReference type="Pfam" id="PF00717">
    <property type="entry name" value="Peptidase_S24"/>
    <property type="match status" value="1"/>
</dbReference>
<evidence type="ECO:0000313" key="6">
    <source>
        <dbReference type="Proteomes" id="UP000030853"/>
    </source>
</evidence>
<proteinExistence type="predicted"/>
<dbReference type="Gene3D" id="1.10.260.40">
    <property type="entry name" value="lambda repressor-like DNA-binding domains"/>
    <property type="match status" value="1"/>
</dbReference>
<dbReference type="Gene3D" id="2.10.109.10">
    <property type="entry name" value="Umud Fragment, subunit A"/>
    <property type="match status" value="1"/>
</dbReference>
<organism evidence="5 6">
    <name type="scientific">Pantoea rodasii</name>
    <dbReference type="NCBI Taxonomy" id="1076549"/>
    <lineage>
        <taxon>Bacteria</taxon>
        <taxon>Pseudomonadati</taxon>
        <taxon>Pseudomonadota</taxon>
        <taxon>Gammaproteobacteria</taxon>
        <taxon>Enterobacterales</taxon>
        <taxon>Erwiniaceae</taxon>
        <taxon>Pantoea</taxon>
    </lineage>
</organism>
<dbReference type="InterPro" id="IPR036286">
    <property type="entry name" value="LexA/Signal_pep-like_sf"/>
</dbReference>
<dbReference type="Pfam" id="PF01381">
    <property type="entry name" value="HTH_3"/>
    <property type="match status" value="1"/>
</dbReference>
<evidence type="ECO:0000256" key="3">
    <source>
        <dbReference type="ARBA" id="ARBA00023163"/>
    </source>
</evidence>
<reference evidence="5 6" key="1">
    <citation type="submission" date="2014-11" db="EMBL/GenBank/DDBJ databases">
        <title>Genome sequencing of Pantoea rodasii ND03.</title>
        <authorList>
            <person name="Muhamad Yunos N.Y."/>
            <person name="Chan K.-G."/>
        </authorList>
    </citation>
    <scope>NUCLEOTIDE SEQUENCE [LARGE SCALE GENOMIC DNA]</scope>
    <source>
        <strain evidence="5 6">ND03</strain>
    </source>
</reference>
<keyword evidence="2" id="KW-0238">DNA-binding</keyword>
<sequence length="221" mass="25158">MKKECVGERIRSRRKALKLTQQALAKGVGVSHVAVSQWEKEETVPRGENLLRLAEWLQCTAAWIMDGEGEVFSAPLAINHLTPLPLISLTQAAQWMHEQRLAMQQQATRFLYSDILLSEQSLAVMLEDGSMQPDYRQGDTLIFDPTVTPQPGDVVLAEVNGVAQVRVYRLLSQRHDEQIFSLRPINEDFPVLTSSENSMQLIGTLMEMRRYRADHLMQKTR</sequence>
<dbReference type="PANTHER" id="PTHR40661">
    <property type="match status" value="1"/>
</dbReference>
<evidence type="ECO:0000256" key="1">
    <source>
        <dbReference type="ARBA" id="ARBA00023015"/>
    </source>
</evidence>
<protein>
    <submittedName>
        <fullName evidence="5">LexA family transcriptional regulator</fullName>
    </submittedName>
</protein>
<dbReference type="SMART" id="SM00530">
    <property type="entry name" value="HTH_XRE"/>
    <property type="match status" value="1"/>
</dbReference>